<proteinExistence type="predicted"/>
<evidence type="ECO:0000313" key="1">
    <source>
        <dbReference type="EMBL" id="CAD7090131.1"/>
    </source>
</evidence>
<protein>
    <submittedName>
        <fullName evidence="1">Uncharacterized protein</fullName>
    </submittedName>
</protein>
<sequence>MQVPQIPFPTIHCGIFFTFYYIRFAHGEWSNSCARNVNGGGGVKCPRRRLGKVPFRWHCFRTQNVLILPEVGNFDCWMAPIIG</sequence>
<dbReference type="EMBL" id="LR899013">
    <property type="protein sequence ID" value="CAD7090131.1"/>
    <property type="molecule type" value="Genomic_DNA"/>
</dbReference>
<dbReference type="AlphaFoldDB" id="A0A7R8V113"/>
<accession>A0A7R8V113</accession>
<evidence type="ECO:0000313" key="2">
    <source>
        <dbReference type="Proteomes" id="UP000594454"/>
    </source>
</evidence>
<dbReference type="InParanoid" id="A0A7R8V113"/>
<organism evidence="1 2">
    <name type="scientific">Hermetia illucens</name>
    <name type="common">Black soldier fly</name>
    <dbReference type="NCBI Taxonomy" id="343691"/>
    <lineage>
        <taxon>Eukaryota</taxon>
        <taxon>Metazoa</taxon>
        <taxon>Ecdysozoa</taxon>
        <taxon>Arthropoda</taxon>
        <taxon>Hexapoda</taxon>
        <taxon>Insecta</taxon>
        <taxon>Pterygota</taxon>
        <taxon>Neoptera</taxon>
        <taxon>Endopterygota</taxon>
        <taxon>Diptera</taxon>
        <taxon>Brachycera</taxon>
        <taxon>Stratiomyomorpha</taxon>
        <taxon>Stratiomyidae</taxon>
        <taxon>Hermetiinae</taxon>
        <taxon>Hermetia</taxon>
    </lineage>
</organism>
<gene>
    <name evidence="1" type="ORF">HERILL_LOCUS12635</name>
</gene>
<name>A0A7R8V113_HERIL</name>
<dbReference type="Proteomes" id="UP000594454">
    <property type="component" value="Chromosome 5"/>
</dbReference>
<keyword evidence="2" id="KW-1185">Reference proteome</keyword>
<reference evidence="1 2" key="1">
    <citation type="submission" date="2020-11" db="EMBL/GenBank/DDBJ databases">
        <authorList>
            <person name="Wallbank WR R."/>
            <person name="Pardo Diaz C."/>
            <person name="Kozak K."/>
            <person name="Martin S."/>
            <person name="Jiggins C."/>
            <person name="Moest M."/>
            <person name="Warren A I."/>
            <person name="Generalovic N T."/>
            <person name="Byers J.R.P. K."/>
            <person name="Montejo-Kovacevich G."/>
            <person name="Yen C E."/>
        </authorList>
    </citation>
    <scope>NUCLEOTIDE SEQUENCE [LARGE SCALE GENOMIC DNA]</scope>
</reference>